<dbReference type="Pfam" id="PF24551">
    <property type="entry name" value="SH3_Rv0428c"/>
    <property type="match status" value="1"/>
</dbReference>
<dbReference type="SUPFAM" id="SSF55729">
    <property type="entry name" value="Acyl-CoA N-acyltransferases (Nat)"/>
    <property type="match status" value="1"/>
</dbReference>
<proteinExistence type="predicted"/>
<evidence type="ECO:0000313" key="3">
    <source>
        <dbReference type="Proteomes" id="UP000199417"/>
    </source>
</evidence>
<dbReference type="InterPro" id="IPR016181">
    <property type="entry name" value="Acyl_CoA_acyltransferase"/>
</dbReference>
<evidence type="ECO:0000313" key="2">
    <source>
        <dbReference type="EMBL" id="SDD56611.1"/>
    </source>
</evidence>
<gene>
    <name evidence="2" type="ORF">SAMN05444580_105121</name>
</gene>
<dbReference type="EMBL" id="FNAB01000005">
    <property type="protein sequence ID" value="SDD56611.1"/>
    <property type="molecule type" value="Genomic_DNA"/>
</dbReference>
<accession>A0A1G6VSS7</accession>
<dbReference type="InterPro" id="IPR056935">
    <property type="entry name" value="Rv0428c-like_C"/>
</dbReference>
<keyword evidence="2" id="KW-0808">Transferase</keyword>
<dbReference type="InterPro" id="IPR000182">
    <property type="entry name" value="GNAT_dom"/>
</dbReference>
<dbReference type="AlphaFoldDB" id="A0A1G6VSS7"/>
<dbReference type="PROSITE" id="PS51186">
    <property type="entry name" value="GNAT"/>
    <property type="match status" value="1"/>
</dbReference>
<dbReference type="GO" id="GO:0016747">
    <property type="term" value="F:acyltransferase activity, transferring groups other than amino-acyl groups"/>
    <property type="evidence" value="ECO:0007669"/>
    <property type="project" value="InterPro"/>
</dbReference>
<feature type="domain" description="N-acetyltransferase" evidence="1">
    <location>
        <begin position="181"/>
        <end position="316"/>
    </location>
</feature>
<dbReference type="CDD" id="cd04301">
    <property type="entry name" value="NAT_SF"/>
    <property type="match status" value="1"/>
</dbReference>
<dbReference type="Proteomes" id="UP000199417">
    <property type="component" value="Unassembled WGS sequence"/>
</dbReference>
<dbReference type="STRING" id="168276.SAMN05444580_105121"/>
<dbReference type="PANTHER" id="PTHR43072">
    <property type="entry name" value="N-ACETYLTRANSFERASE"/>
    <property type="match status" value="1"/>
</dbReference>
<evidence type="ECO:0000259" key="1">
    <source>
        <dbReference type="PROSITE" id="PS51186"/>
    </source>
</evidence>
<reference evidence="2 3" key="1">
    <citation type="submission" date="2016-10" db="EMBL/GenBank/DDBJ databases">
        <authorList>
            <person name="de Groot N.N."/>
        </authorList>
    </citation>
    <scope>NUCLEOTIDE SEQUENCE [LARGE SCALE GENOMIC DNA]</scope>
    <source>
        <strain evidence="2 3">JCM 11308</strain>
    </source>
</reference>
<keyword evidence="3" id="KW-1185">Reference proteome</keyword>
<dbReference type="Gene3D" id="3.40.630.30">
    <property type="match status" value="1"/>
</dbReference>
<organism evidence="2 3">
    <name type="scientific">Rhodococcus tukisamuensis</name>
    <dbReference type="NCBI Taxonomy" id="168276"/>
    <lineage>
        <taxon>Bacteria</taxon>
        <taxon>Bacillati</taxon>
        <taxon>Actinomycetota</taxon>
        <taxon>Actinomycetes</taxon>
        <taxon>Mycobacteriales</taxon>
        <taxon>Nocardiaceae</taxon>
        <taxon>Rhodococcus</taxon>
    </lineage>
</organism>
<dbReference type="Pfam" id="PF24553">
    <property type="entry name" value="Rv0428c_C"/>
    <property type="match status" value="1"/>
</dbReference>
<dbReference type="RefSeq" id="WP_072846196.1">
    <property type="nucleotide sequence ID" value="NZ_FNAB01000005.1"/>
</dbReference>
<dbReference type="InterPro" id="IPR056934">
    <property type="entry name" value="SH3_Rv0428c"/>
</dbReference>
<sequence length="316" mass="34061">MKADAVLGSRVVLRYKLPPGYPRPLTDMIGELVSLSPAVVVRSPDGRVVQVAPDQVVALKTVGPRPVLTREIRSLEFAAADGWPGTEQTWVNGWLARYGDGFTRRANAATALGPADRIGDLHSGDTLDRLRAWYAERGQPLTLLLPDRLATPPAGWEVSDEVQVMAADIANLTLPDGESMVRVDDAPDERWLSLYHYHGDALPASAAEVLGAVREGRVGFGSLGGPAEALAVTRAAVTEAPDGRHWVGLSAVEVAADHRRRGLGMLICAEMIRWGRDLGATHTYVQVVADNAPALALYESLGMVEHHRYRYATAPA</sequence>
<protein>
    <submittedName>
        <fullName evidence="2">Acetyltransferase (GNAT) family protein</fullName>
    </submittedName>
</protein>
<name>A0A1G6VSS7_9NOCA</name>